<name>A0A0H1BS52_9EURO</name>
<reference evidence="2" key="1">
    <citation type="journal article" date="2015" name="PLoS Genet.">
        <title>The dynamic genome and transcriptome of the human fungal pathogen Blastomyces and close relative Emmonsia.</title>
        <authorList>
            <person name="Munoz J.F."/>
            <person name="Gauthier G.M."/>
            <person name="Desjardins C.A."/>
            <person name="Gallo J.E."/>
            <person name="Holder J."/>
            <person name="Sullivan T.D."/>
            <person name="Marty A.J."/>
            <person name="Carmen J.C."/>
            <person name="Chen Z."/>
            <person name="Ding L."/>
            <person name="Gujja S."/>
            <person name="Magrini V."/>
            <person name="Misas E."/>
            <person name="Mitreva M."/>
            <person name="Priest M."/>
            <person name="Saif S."/>
            <person name="Whiston E.A."/>
            <person name="Young S."/>
            <person name="Zeng Q."/>
            <person name="Goldman W.E."/>
            <person name="Mardis E.R."/>
            <person name="Taylor J.W."/>
            <person name="McEwen J.G."/>
            <person name="Clay O.K."/>
            <person name="Klein B.S."/>
            <person name="Cuomo C.A."/>
        </authorList>
    </citation>
    <scope>NUCLEOTIDE SEQUENCE [LARGE SCALE GENOMIC DNA]</scope>
    <source>
        <strain evidence="2">UAMH 139</strain>
    </source>
</reference>
<sequence length="65" mass="7505">MFGLVQSLKKVTLKVHSGSQETLLASNYCLREHKRRIREHLGFQVVLLEIHPHLPFPQGRACDKL</sequence>
<dbReference type="EMBL" id="LDEV01000019">
    <property type="protein sequence ID" value="KLJ13832.1"/>
    <property type="molecule type" value="Genomic_DNA"/>
</dbReference>
<proteinExistence type="predicted"/>
<dbReference type="Proteomes" id="UP000053573">
    <property type="component" value="Unassembled WGS sequence"/>
</dbReference>
<evidence type="ECO:0000313" key="1">
    <source>
        <dbReference type="EMBL" id="KLJ13832.1"/>
    </source>
</evidence>
<gene>
    <name evidence="1" type="ORF">EMPG_11252</name>
</gene>
<organism evidence="1 2">
    <name type="scientific">Blastomyces silverae</name>
    <dbReference type="NCBI Taxonomy" id="2060906"/>
    <lineage>
        <taxon>Eukaryota</taxon>
        <taxon>Fungi</taxon>
        <taxon>Dikarya</taxon>
        <taxon>Ascomycota</taxon>
        <taxon>Pezizomycotina</taxon>
        <taxon>Eurotiomycetes</taxon>
        <taxon>Eurotiomycetidae</taxon>
        <taxon>Onygenales</taxon>
        <taxon>Ajellomycetaceae</taxon>
        <taxon>Blastomyces</taxon>
    </lineage>
</organism>
<protein>
    <submittedName>
        <fullName evidence="1">Uncharacterized protein</fullName>
    </submittedName>
</protein>
<comment type="caution">
    <text evidence="1">The sequence shown here is derived from an EMBL/GenBank/DDBJ whole genome shotgun (WGS) entry which is preliminary data.</text>
</comment>
<accession>A0A0H1BS52</accession>
<evidence type="ECO:0000313" key="2">
    <source>
        <dbReference type="Proteomes" id="UP000053573"/>
    </source>
</evidence>
<dbReference type="AlphaFoldDB" id="A0A0H1BS52"/>
<keyword evidence="2" id="KW-1185">Reference proteome</keyword>